<dbReference type="Gene3D" id="3.40.50.920">
    <property type="match status" value="1"/>
</dbReference>
<reference evidence="2 3" key="1">
    <citation type="journal article" date="2015" name="Nature">
        <title>rRNA introns, odd ribosomes, and small enigmatic genomes across a large radiation of phyla.</title>
        <authorList>
            <person name="Brown C.T."/>
            <person name="Hug L.A."/>
            <person name="Thomas B.C."/>
            <person name="Sharon I."/>
            <person name="Castelle C.J."/>
            <person name="Singh A."/>
            <person name="Wilkins M.J."/>
            <person name="Williams K.H."/>
            <person name="Banfield J.F."/>
        </authorList>
    </citation>
    <scope>NUCLEOTIDE SEQUENCE [LARGE SCALE GENOMIC DNA]</scope>
</reference>
<gene>
    <name evidence="2" type="ORF">UW90_C0013G0010</name>
</gene>
<dbReference type="Pfam" id="PF02780">
    <property type="entry name" value="Transketolase_C"/>
    <property type="match status" value="1"/>
</dbReference>
<sequence>IIKSAKKTGCVVSVEEHQIAGGLGSAVAETLSRNYPVPQEYVGMQDRFGESGKAEELIEYFEMGKESIKNAARKAISRK</sequence>
<dbReference type="Proteomes" id="UP000034368">
    <property type="component" value="Unassembled WGS sequence"/>
</dbReference>
<protein>
    <submittedName>
        <fullName evidence="2">Transketolase</fullName>
    </submittedName>
</protein>
<evidence type="ECO:0000259" key="1">
    <source>
        <dbReference type="Pfam" id="PF02780"/>
    </source>
</evidence>
<accession>A0A0G1L272</accession>
<evidence type="ECO:0000313" key="2">
    <source>
        <dbReference type="EMBL" id="KKT89815.1"/>
    </source>
</evidence>
<organism evidence="2 3">
    <name type="scientific">Candidatus Yanofskybacteria bacterium GW2011_GWB1_45_11</name>
    <dbReference type="NCBI Taxonomy" id="1619026"/>
    <lineage>
        <taxon>Bacteria</taxon>
        <taxon>Candidatus Yanofskyibacteriota</taxon>
    </lineage>
</organism>
<dbReference type="InterPro" id="IPR051157">
    <property type="entry name" value="PDH/Transketolase"/>
</dbReference>
<feature type="non-terminal residue" evidence="2">
    <location>
        <position position="1"/>
    </location>
</feature>
<dbReference type="AlphaFoldDB" id="A0A0G1L272"/>
<dbReference type="InterPro" id="IPR009014">
    <property type="entry name" value="Transketo_C/PFOR_II"/>
</dbReference>
<evidence type="ECO:0000313" key="3">
    <source>
        <dbReference type="Proteomes" id="UP000034368"/>
    </source>
</evidence>
<name>A0A0G1L272_9BACT</name>
<dbReference type="EMBL" id="LCKD01000013">
    <property type="protein sequence ID" value="KKT89815.1"/>
    <property type="molecule type" value="Genomic_DNA"/>
</dbReference>
<dbReference type="PANTHER" id="PTHR43825:SF1">
    <property type="entry name" value="TRANSKETOLASE-LIKE PYRIMIDINE-BINDING DOMAIN-CONTAINING PROTEIN"/>
    <property type="match status" value="1"/>
</dbReference>
<dbReference type="InterPro" id="IPR033248">
    <property type="entry name" value="Transketolase_C"/>
</dbReference>
<feature type="domain" description="Transketolase C-terminal" evidence="1">
    <location>
        <begin position="1"/>
        <end position="68"/>
    </location>
</feature>
<dbReference type="PATRIC" id="fig|1619026.3.peg.497"/>
<comment type="caution">
    <text evidence="2">The sequence shown here is derived from an EMBL/GenBank/DDBJ whole genome shotgun (WGS) entry which is preliminary data.</text>
</comment>
<dbReference type="PANTHER" id="PTHR43825">
    <property type="entry name" value="PYRUVATE DEHYDROGENASE E1 COMPONENT"/>
    <property type="match status" value="1"/>
</dbReference>
<proteinExistence type="predicted"/>
<dbReference type="SUPFAM" id="SSF52922">
    <property type="entry name" value="TK C-terminal domain-like"/>
    <property type="match status" value="1"/>
</dbReference>